<dbReference type="PANTHER" id="PTHR14187">
    <property type="entry name" value="ALPHA KINASE/ELONGATION FACTOR 2 KINASE"/>
    <property type="match status" value="1"/>
</dbReference>
<name>A0A8W8KYD9_MAGGI</name>
<comment type="similarity">
    <text evidence="1">Belongs to the heat shock protein 70 family.</text>
</comment>
<organism evidence="5 6">
    <name type="scientific">Magallana gigas</name>
    <name type="common">Pacific oyster</name>
    <name type="synonym">Crassostrea gigas</name>
    <dbReference type="NCBI Taxonomy" id="29159"/>
    <lineage>
        <taxon>Eukaryota</taxon>
        <taxon>Metazoa</taxon>
        <taxon>Spiralia</taxon>
        <taxon>Lophotrochozoa</taxon>
        <taxon>Mollusca</taxon>
        <taxon>Bivalvia</taxon>
        <taxon>Autobranchia</taxon>
        <taxon>Pteriomorphia</taxon>
        <taxon>Ostreida</taxon>
        <taxon>Ostreoidea</taxon>
        <taxon>Ostreidae</taxon>
        <taxon>Magallana</taxon>
    </lineage>
</organism>
<dbReference type="InterPro" id="IPR043129">
    <property type="entry name" value="ATPase_NBD"/>
</dbReference>
<accession>A0A8W8KYD9</accession>
<evidence type="ECO:0000313" key="5">
    <source>
        <dbReference type="EnsemblMetazoa" id="G25818.1:cds"/>
    </source>
</evidence>
<dbReference type="SUPFAM" id="SSF53067">
    <property type="entry name" value="Actin-like ATPase domain"/>
    <property type="match status" value="2"/>
</dbReference>
<keyword evidence="6" id="KW-1185">Reference proteome</keyword>
<dbReference type="AlphaFoldDB" id="A0A8W8KYD9"/>
<dbReference type="Proteomes" id="UP000005408">
    <property type="component" value="Unassembled WGS sequence"/>
</dbReference>
<dbReference type="InterPro" id="IPR013126">
    <property type="entry name" value="Hsp_70_fam"/>
</dbReference>
<evidence type="ECO:0000256" key="1">
    <source>
        <dbReference type="ARBA" id="ARBA00007381"/>
    </source>
</evidence>
<evidence type="ECO:0000256" key="3">
    <source>
        <dbReference type="ARBA" id="ARBA00022840"/>
    </source>
</evidence>
<evidence type="ECO:0000256" key="4">
    <source>
        <dbReference type="SAM" id="MobiDB-lite"/>
    </source>
</evidence>
<dbReference type="GO" id="GO:0140662">
    <property type="term" value="F:ATP-dependent protein folding chaperone"/>
    <property type="evidence" value="ECO:0007669"/>
    <property type="project" value="InterPro"/>
</dbReference>
<evidence type="ECO:0000256" key="2">
    <source>
        <dbReference type="ARBA" id="ARBA00022741"/>
    </source>
</evidence>
<dbReference type="PANTHER" id="PTHR14187:SF5">
    <property type="entry name" value="HEAT SHOCK 70 KDA PROTEIN 12A"/>
    <property type="match status" value="1"/>
</dbReference>
<keyword evidence="3" id="KW-0067">ATP-binding</keyword>
<dbReference type="GO" id="GO:0005524">
    <property type="term" value="F:ATP binding"/>
    <property type="evidence" value="ECO:0007669"/>
    <property type="project" value="UniProtKB-KW"/>
</dbReference>
<dbReference type="CDD" id="cd10229">
    <property type="entry name" value="ASKHA_NBD_HSP70_HSPA12"/>
    <property type="match status" value="1"/>
</dbReference>
<keyword evidence="2" id="KW-0547">Nucleotide-binding</keyword>
<proteinExistence type="inferred from homology"/>
<evidence type="ECO:0008006" key="7">
    <source>
        <dbReference type="Google" id="ProtNLM"/>
    </source>
</evidence>
<sequence>MEQTTLKDIKSKSTRPAVAAIDFGTTYSGFAFSLKHDWSKVQVIENSSGNCLSMKVPTSLLLNPDQTFAAFGLLADAYYTQMAEQDDSDSDSEDNGEKKPKEDYRKFYYFHRFKMLLHENEKLHRNIIIKDVTGKKMKAMDVFSICIKYLKDTMLSSMNLQIAEGNFIENDIDFVLTVPAIWGDEAKLFMREAAIKAGIKTNQLTLALEPEAASIYCQHMYLVDNDGSSNEDGTFKKSVEKGQKYMVVDLGGGTADITVHKQTKDGTLEELYPATGGPLGGISVDGEFEKLLETIAETNILKSFAERSMVDYLTMLKDFEAKKRDNSEAKNTDSSEAKRPDNSKEKVRIVIPLKLDKYVKEKIPGGISKALQKSIYKDSITYKNYKLCLELSEFQNLFQNAIDGIINCVAKVLANKDFDDVKNIIMVGGFSDCKFVQTALREKFKTRHFIIPAEAGLAVLKGAVYFGHLPNAISRRAARYTYGIQICRKFKPGEDPEHKKIIVGGMERCKDVLHPLVKRGERIEPGCEYPVVCHSLKPSQGKIECGIYVTKEVNPKFVDEKGCRLLGKVTVQLPPGVNNAEIEEIITFGETEITFRARQLETGRLFETTFDMLDENSNSKK</sequence>
<dbReference type="Gene3D" id="3.30.420.40">
    <property type="match status" value="2"/>
</dbReference>
<reference evidence="5" key="1">
    <citation type="submission" date="2022-08" db="UniProtKB">
        <authorList>
            <consortium name="EnsemblMetazoa"/>
        </authorList>
    </citation>
    <scope>IDENTIFICATION</scope>
    <source>
        <strain evidence="5">05x7-T-G4-1.051#20</strain>
    </source>
</reference>
<dbReference type="Pfam" id="PF00012">
    <property type="entry name" value="HSP70"/>
    <property type="match status" value="1"/>
</dbReference>
<feature type="region of interest" description="Disordered" evidence="4">
    <location>
        <begin position="324"/>
        <end position="343"/>
    </location>
</feature>
<dbReference type="EnsemblMetazoa" id="G25818.1">
    <property type="protein sequence ID" value="G25818.1:cds"/>
    <property type="gene ID" value="G25818"/>
</dbReference>
<protein>
    <recommendedName>
        <fullName evidence="7">Heat shock 70 kDa protein 12B</fullName>
    </recommendedName>
</protein>
<evidence type="ECO:0000313" key="6">
    <source>
        <dbReference type="Proteomes" id="UP000005408"/>
    </source>
</evidence>